<dbReference type="GO" id="GO:0035251">
    <property type="term" value="F:UDP-glucosyltransferase activity"/>
    <property type="evidence" value="ECO:0007669"/>
    <property type="project" value="InterPro"/>
</dbReference>
<keyword evidence="2" id="KW-0808">Transferase</keyword>
<keyword evidence="4" id="KW-1185">Reference proteome</keyword>
<evidence type="ECO:0000256" key="2">
    <source>
        <dbReference type="ARBA" id="ARBA00022679"/>
    </source>
</evidence>
<dbReference type="AlphaFoldDB" id="A0AAP0BP87"/>
<evidence type="ECO:0000256" key="1">
    <source>
        <dbReference type="ARBA" id="ARBA00009995"/>
    </source>
</evidence>
<dbReference type="PANTHER" id="PTHR48049">
    <property type="entry name" value="GLYCOSYLTRANSFERASE"/>
    <property type="match status" value="1"/>
</dbReference>
<comment type="similarity">
    <text evidence="1">Belongs to the UDP-glycosyltransferase family.</text>
</comment>
<evidence type="ECO:0000313" key="4">
    <source>
        <dbReference type="Proteomes" id="UP001418222"/>
    </source>
</evidence>
<dbReference type="Gene3D" id="3.40.50.2000">
    <property type="entry name" value="Glycogen Phosphorylase B"/>
    <property type="match status" value="2"/>
</dbReference>
<reference evidence="3 4" key="1">
    <citation type="journal article" date="2022" name="Nat. Plants">
        <title>Genomes of leafy and leafless Platanthera orchids illuminate the evolution of mycoheterotrophy.</title>
        <authorList>
            <person name="Li M.H."/>
            <person name="Liu K.W."/>
            <person name="Li Z."/>
            <person name="Lu H.C."/>
            <person name="Ye Q.L."/>
            <person name="Zhang D."/>
            <person name="Wang J.Y."/>
            <person name="Li Y.F."/>
            <person name="Zhong Z.M."/>
            <person name="Liu X."/>
            <person name="Yu X."/>
            <person name="Liu D.K."/>
            <person name="Tu X.D."/>
            <person name="Liu B."/>
            <person name="Hao Y."/>
            <person name="Liao X.Y."/>
            <person name="Jiang Y.T."/>
            <person name="Sun W.H."/>
            <person name="Chen J."/>
            <person name="Chen Y.Q."/>
            <person name="Ai Y."/>
            <person name="Zhai J.W."/>
            <person name="Wu S.S."/>
            <person name="Zhou Z."/>
            <person name="Hsiao Y.Y."/>
            <person name="Wu W.L."/>
            <person name="Chen Y.Y."/>
            <person name="Lin Y.F."/>
            <person name="Hsu J.L."/>
            <person name="Li C.Y."/>
            <person name="Wang Z.W."/>
            <person name="Zhao X."/>
            <person name="Zhong W.Y."/>
            <person name="Ma X.K."/>
            <person name="Ma L."/>
            <person name="Huang J."/>
            <person name="Chen G.Z."/>
            <person name="Huang M.Z."/>
            <person name="Huang L."/>
            <person name="Peng D.H."/>
            <person name="Luo Y.B."/>
            <person name="Zou S.Q."/>
            <person name="Chen S.P."/>
            <person name="Lan S."/>
            <person name="Tsai W.C."/>
            <person name="Van de Peer Y."/>
            <person name="Liu Z.J."/>
        </authorList>
    </citation>
    <scope>NUCLEOTIDE SEQUENCE [LARGE SCALE GENOMIC DNA]</scope>
    <source>
        <strain evidence="3">Lor287</strain>
    </source>
</reference>
<dbReference type="Pfam" id="PF00201">
    <property type="entry name" value="UDPGT"/>
    <property type="match status" value="1"/>
</dbReference>
<dbReference type="FunFam" id="3.40.50.2000:FF:000037">
    <property type="entry name" value="Glycosyltransferase"/>
    <property type="match status" value="1"/>
</dbReference>
<gene>
    <name evidence="3" type="primary">UGT91C1</name>
    <name evidence="3" type="ORF">KSP39_PZI006780</name>
</gene>
<name>A0AAP0BP87_9ASPA</name>
<dbReference type="SUPFAM" id="SSF53756">
    <property type="entry name" value="UDP-Glycosyltransferase/glycogen phosphorylase"/>
    <property type="match status" value="1"/>
</dbReference>
<comment type="caution">
    <text evidence="3">The sequence shown here is derived from an EMBL/GenBank/DDBJ whole genome shotgun (WGS) entry which is preliminary data.</text>
</comment>
<sequence length="470" mass="51951">MGEASGKLHVVMVPWLAMGHLLPFFQLSKRLALKGLHISFFSTAGNIRRLPPLPPPLTPHITFVPCSLSLIQGLPPHIENTVDLNSEAERPLLDQAYASFSHHLAAFLDDPLRPKPDWIIYDVIATSWAPSVAARFNISCAFFSLFSAAMIAFFSNRPAFTSPEDLTIVPDHIPFPTTVAFRLFEARQMFAMLSNSRPDRPASSSNSDNPQIVRSSQLMLIRTCREFEPKWLDLVVEMFAGRMPVIPVGFLPPTVDDEVGSETWARIGEWLDRREARSVVYAAFGTEVKLTGAQIGEIAVGLEGSGRDFLWALRTGSVLPEGFAARNEGRGLVCEGWVPQARILGHPAVGGFLTHGGWNSVVEGLAVGAAMVVLPMMFDQGLNARHLVESGYAAEVERNEEDGRFSGEEIGRKLRAVMVEEEGEGVRMKGRKGKEIFGTEEKQLEYDSELVKYLWEKRNTAGETVTDNVC</sequence>
<organism evidence="3 4">
    <name type="scientific">Platanthera zijinensis</name>
    <dbReference type="NCBI Taxonomy" id="2320716"/>
    <lineage>
        <taxon>Eukaryota</taxon>
        <taxon>Viridiplantae</taxon>
        <taxon>Streptophyta</taxon>
        <taxon>Embryophyta</taxon>
        <taxon>Tracheophyta</taxon>
        <taxon>Spermatophyta</taxon>
        <taxon>Magnoliopsida</taxon>
        <taxon>Liliopsida</taxon>
        <taxon>Asparagales</taxon>
        <taxon>Orchidaceae</taxon>
        <taxon>Orchidoideae</taxon>
        <taxon>Orchideae</taxon>
        <taxon>Orchidinae</taxon>
        <taxon>Platanthera</taxon>
    </lineage>
</organism>
<dbReference type="PANTHER" id="PTHR48049:SF80">
    <property type="entry name" value="GLYCOSYLTRANSFERASE"/>
    <property type="match status" value="1"/>
</dbReference>
<dbReference type="EMBL" id="JBBWWQ010000005">
    <property type="protein sequence ID" value="KAK8946494.1"/>
    <property type="molecule type" value="Genomic_DNA"/>
</dbReference>
<proteinExistence type="inferred from homology"/>
<dbReference type="InterPro" id="IPR002213">
    <property type="entry name" value="UDP_glucos_trans"/>
</dbReference>
<dbReference type="Proteomes" id="UP001418222">
    <property type="component" value="Unassembled WGS sequence"/>
</dbReference>
<protein>
    <submittedName>
        <fullName evidence="3">UDP-glycosyltransferase 91C1</fullName>
    </submittedName>
</protein>
<evidence type="ECO:0000313" key="3">
    <source>
        <dbReference type="EMBL" id="KAK8946494.1"/>
    </source>
</evidence>
<dbReference type="CDD" id="cd03784">
    <property type="entry name" value="GT1_Gtf-like"/>
    <property type="match status" value="1"/>
</dbReference>
<dbReference type="InterPro" id="IPR050481">
    <property type="entry name" value="UDP-glycosyltransf_plant"/>
</dbReference>
<accession>A0AAP0BP87</accession>